<protein>
    <submittedName>
        <fullName evidence="3">Nitrogen fixation protein NifZ</fullName>
    </submittedName>
</protein>
<accession>A0A6M3ZS39</accession>
<keyword evidence="2" id="KW-0535">Nitrogen fixation</keyword>
<dbReference type="AlphaFoldDB" id="A0A6M3ZS39"/>
<name>A0A6M3ZS39_9BURK</name>
<evidence type="ECO:0000256" key="1">
    <source>
        <dbReference type="ARBA" id="ARBA00008027"/>
    </source>
</evidence>
<dbReference type="GO" id="GO:0009399">
    <property type="term" value="P:nitrogen fixation"/>
    <property type="evidence" value="ECO:0007669"/>
    <property type="project" value="InterPro"/>
</dbReference>
<dbReference type="Proteomes" id="UP000501648">
    <property type="component" value="Chromosome"/>
</dbReference>
<evidence type="ECO:0000313" key="4">
    <source>
        <dbReference type="Proteomes" id="UP000501648"/>
    </source>
</evidence>
<dbReference type="EMBL" id="CP008956">
    <property type="protein sequence ID" value="QJQ01181.1"/>
    <property type="molecule type" value="Genomic_DNA"/>
</dbReference>
<comment type="similarity">
    <text evidence="1">Belongs to the NifZ family.</text>
</comment>
<sequence length="82" mass="9003">MIEPRVARYAWGQRVQASIDLFNDGSYPDCEAEALLVAQGTPGEVVQVGMHEESTIPVYLVEFPGNRVVGCLEEEIVLLEPA</sequence>
<dbReference type="RefSeq" id="WP_006463078.1">
    <property type="nucleotide sequence ID" value="NZ_CP008956.1"/>
</dbReference>
<dbReference type="Pfam" id="PF04319">
    <property type="entry name" value="NifZ"/>
    <property type="match status" value="1"/>
</dbReference>
<reference evidence="3 4" key="1">
    <citation type="journal article" date="2012" name="J. Bacteriol.">
        <title>Genome sequence of the pathogenic Herbaspirillum seropedicae strain Os34, isolated from rice roots.</title>
        <authorList>
            <person name="Ye W."/>
            <person name="Ye S."/>
            <person name="Liu J."/>
            <person name="Chang S."/>
            <person name="Chen M."/>
            <person name="Zhu B."/>
            <person name="Guo L."/>
            <person name="An Q."/>
        </authorList>
    </citation>
    <scope>NUCLEOTIDE SEQUENCE [LARGE SCALE GENOMIC DNA]</scope>
    <source>
        <strain evidence="3 4">Os34</strain>
    </source>
</reference>
<dbReference type="InterPro" id="IPR007415">
    <property type="entry name" value="Nitrogenase_MoFe_mat_NifZ"/>
</dbReference>
<dbReference type="GeneID" id="29391339"/>
<proteinExistence type="inferred from homology"/>
<evidence type="ECO:0000313" key="3">
    <source>
        <dbReference type="EMBL" id="QJQ01181.1"/>
    </source>
</evidence>
<evidence type="ECO:0000256" key="2">
    <source>
        <dbReference type="ARBA" id="ARBA00023231"/>
    </source>
</evidence>
<organism evidence="3 4">
    <name type="scientific">Herbaspirillum rubrisubalbicans Os34</name>
    <dbReference type="NCBI Taxonomy" id="1235827"/>
    <lineage>
        <taxon>Bacteria</taxon>
        <taxon>Pseudomonadati</taxon>
        <taxon>Pseudomonadota</taxon>
        <taxon>Betaproteobacteria</taxon>
        <taxon>Burkholderiales</taxon>
        <taxon>Oxalobacteraceae</taxon>
        <taxon>Herbaspirillum</taxon>
    </lineage>
</organism>
<gene>
    <name evidence="3" type="ORF">C798_13330</name>
</gene>